<accession>A0A175RS36</accession>
<proteinExistence type="predicted"/>
<evidence type="ECO:0000313" key="2">
    <source>
        <dbReference type="EMBL" id="KTR06251.1"/>
    </source>
</evidence>
<protein>
    <submittedName>
        <fullName evidence="2">Uncharacterized protein</fullName>
    </submittedName>
</protein>
<dbReference type="EMBL" id="LDQC01000050">
    <property type="protein sequence ID" value="KTR06251.1"/>
    <property type="molecule type" value="Genomic_DNA"/>
</dbReference>
<sequence>MMRTRFVGRSTYDPHMTIVTPEPKPFGRSRVYTPNWTDDTTDADYEDRDVIAANIERERVAARRRFEARLAAALAR</sequence>
<feature type="region of interest" description="Disordered" evidence="1">
    <location>
        <begin position="18"/>
        <end position="39"/>
    </location>
</feature>
<dbReference type="Proteomes" id="UP000078252">
    <property type="component" value="Unassembled WGS sequence"/>
</dbReference>
<organism evidence="2 3">
    <name type="scientific">Curtobacterium luteum</name>
    <dbReference type="NCBI Taxonomy" id="33881"/>
    <lineage>
        <taxon>Bacteria</taxon>
        <taxon>Bacillati</taxon>
        <taxon>Actinomycetota</taxon>
        <taxon>Actinomycetes</taxon>
        <taxon>Micrococcales</taxon>
        <taxon>Microbacteriaceae</taxon>
        <taxon>Curtobacterium</taxon>
    </lineage>
</organism>
<reference evidence="2 3" key="1">
    <citation type="journal article" date="2016" name="Front. Microbiol.">
        <title>Genomic Resource of Rice Seed Associated Bacteria.</title>
        <authorList>
            <person name="Midha S."/>
            <person name="Bansal K."/>
            <person name="Sharma S."/>
            <person name="Kumar N."/>
            <person name="Patil P.P."/>
            <person name="Chaudhry V."/>
            <person name="Patil P.B."/>
        </authorList>
    </citation>
    <scope>NUCLEOTIDE SEQUENCE [LARGE SCALE GENOMIC DNA]</scope>
    <source>
        <strain evidence="2 3">NS184</strain>
    </source>
</reference>
<evidence type="ECO:0000256" key="1">
    <source>
        <dbReference type="SAM" id="MobiDB-lite"/>
    </source>
</evidence>
<name>A0A175RS36_9MICO</name>
<dbReference type="STRING" id="33881.NS184_09675"/>
<dbReference type="AlphaFoldDB" id="A0A175RS36"/>
<evidence type="ECO:0000313" key="3">
    <source>
        <dbReference type="Proteomes" id="UP000078252"/>
    </source>
</evidence>
<dbReference type="PATRIC" id="fig|33881.3.peg.2277"/>
<gene>
    <name evidence="2" type="ORF">NS184_09675</name>
</gene>
<comment type="caution">
    <text evidence="2">The sequence shown here is derived from an EMBL/GenBank/DDBJ whole genome shotgun (WGS) entry which is preliminary data.</text>
</comment>